<dbReference type="SUPFAM" id="SSF51735">
    <property type="entry name" value="NAD(P)-binding Rossmann-fold domains"/>
    <property type="match status" value="1"/>
</dbReference>
<comment type="catalytic activity">
    <reaction evidence="10">
        <text>(R)-lanthionine ketimine + NADPH + 2 H(+) = (3R,5R)-1,4-thiomorpholine-3,5-dicarboxylate + NADP(+)</text>
        <dbReference type="Rhea" id="RHEA:68040"/>
        <dbReference type="ChEBI" id="CHEBI:15378"/>
        <dbReference type="ChEBI" id="CHEBI:57783"/>
        <dbReference type="ChEBI" id="CHEBI:58349"/>
        <dbReference type="ChEBI" id="CHEBI:176891"/>
        <dbReference type="ChEBI" id="CHEBI:176892"/>
    </reaction>
    <physiologicalReaction direction="left-to-right" evidence="10">
        <dbReference type="Rhea" id="RHEA:68041"/>
    </physiologicalReaction>
</comment>
<comment type="catalytic activity">
    <reaction evidence="9">
        <text>(S)-cystathionine ketimine + NADPH + 2 H(+) = (3R,5S)-2,3,5,6,7-pentahydro-1,4-thiazepine-3,5-dicarboxylate + NADP(+)</text>
        <dbReference type="Rhea" id="RHEA:68036"/>
        <dbReference type="ChEBI" id="CHEBI:15378"/>
        <dbReference type="ChEBI" id="CHEBI:57783"/>
        <dbReference type="ChEBI" id="CHEBI:58349"/>
        <dbReference type="ChEBI" id="CHEBI:176808"/>
        <dbReference type="ChEBI" id="CHEBI:176810"/>
    </reaction>
    <physiologicalReaction direction="left-to-right" evidence="9">
        <dbReference type="Rhea" id="RHEA:68037"/>
    </physiologicalReaction>
</comment>
<evidence type="ECO:0000256" key="4">
    <source>
        <dbReference type="ARBA" id="ARBA00033420"/>
    </source>
</evidence>
<evidence type="ECO:0000313" key="18">
    <source>
        <dbReference type="EMBL" id="CAH1400283.1"/>
    </source>
</evidence>
<comment type="catalytic activity">
    <reaction evidence="8">
        <text>(3R)-1,4-thiomorpholine-3-carboxylate + NAD(+) = 3,4-dehydrothiomorpholine-3-carboxylate + NADH + 2 H(+)</text>
        <dbReference type="Rhea" id="RHEA:12504"/>
        <dbReference type="ChEBI" id="CHEBI:15378"/>
        <dbReference type="ChEBI" id="CHEBI:57540"/>
        <dbReference type="ChEBI" id="CHEBI:57945"/>
        <dbReference type="ChEBI" id="CHEBI:58517"/>
        <dbReference type="ChEBI" id="CHEBI:176873"/>
        <dbReference type="EC" id="1.5.1.25"/>
    </reaction>
    <physiologicalReaction direction="right-to-left" evidence="8">
        <dbReference type="Rhea" id="RHEA:12506"/>
    </physiologicalReaction>
</comment>
<evidence type="ECO:0000256" key="16">
    <source>
        <dbReference type="ARBA" id="ARBA00093598"/>
    </source>
</evidence>
<gene>
    <name evidence="18" type="ORF">NEZAVI_LOCUS9562</name>
</gene>
<evidence type="ECO:0000256" key="10">
    <source>
        <dbReference type="ARBA" id="ARBA00093248"/>
    </source>
</evidence>
<dbReference type="PANTHER" id="PTHR13812:SF19">
    <property type="entry name" value="KETIMINE REDUCTASE MU-CRYSTALLIN"/>
    <property type="match status" value="1"/>
</dbReference>
<protein>
    <recommendedName>
        <fullName evidence="3">Ketimine reductase mu-crystallin</fullName>
        <ecNumber evidence="16">1.5.1.1</ecNumber>
        <ecNumber evidence="2">1.5.1.25</ecNumber>
    </recommendedName>
    <alternativeName>
        <fullName evidence="17">1-piperideine-2-carboxylate/1-pyrroline-2-carboxylate reductase</fullName>
    </alternativeName>
    <alternativeName>
        <fullName evidence="4">NADP-regulated thyroid-hormone-binding protein</fullName>
    </alternativeName>
</protein>
<comment type="catalytic activity">
    <reaction evidence="11">
        <text>(S)-cystathionine ketimine + NADH + 2 H(+) = (3R,5S)-2,3,5,6,7-pentahydro-1,4-thiazepine-3,5-dicarboxylate + NAD(+)</text>
        <dbReference type="Rhea" id="RHEA:68032"/>
        <dbReference type="ChEBI" id="CHEBI:15378"/>
        <dbReference type="ChEBI" id="CHEBI:57540"/>
        <dbReference type="ChEBI" id="CHEBI:57945"/>
        <dbReference type="ChEBI" id="CHEBI:176808"/>
        <dbReference type="ChEBI" id="CHEBI:176810"/>
    </reaction>
    <physiologicalReaction direction="left-to-right" evidence="11">
        <dbReference type="Rhea" id="RHEA:68033"/>
    </physiologicalReaction>
</comment>
<dbReference type="Gene3D" id="3.40.50.720">
    <property type="entry name" value="NAD(P)-binding Rossmann-like Domain"/>
    <property type="match status" value="1"/>
</dbReference>
<dbReference type="InterPro" id="IPR023401">
    <property type="entry name" value="ODC_N"/>
</dbReference>
<comment type="subunit">
    <text evidence="15">Homodimer. Binds the thyroid hormone triiodothyronine (T3); T3 binding inhibits enzymatic activity.</text>
</comment>
<comment type="catalytic activity">
    <reaction evidence="14">
        <text>L-pipecolate + NADP(+) = Delta(1)-piperideine-2-carboxylate + NADPH + H(+)</text>
        <dbReference type="Rhea" id="RHEA:12524"/>
        <dbReference type="ChEBI" id="CHEBI:15378"/>
        <dbReference type="ChEBI" id="CHEBI:57783"/>
        <dbReference type="ChEBI" id="CHEBI:58349"/>
        <dbReference type="ChEBI" id="CHEBI:61185"/>
        <dbReference type="ChEBI" id="CHEBI:77631"/>
        <dbReference type="EC" id="1.5.1.1"/>
    </reaction>
    <physiologicalReaction direction="right-to-left" evidence="14">
        <dbReference type="Rhea" id="RHEA:12526"/>
    </physiologicalReaction>
</comment>
<comment type="catalytic activity">
    <reaction evidence="7">
        <text>L-proline + NADP(+) = 1-pyrroline-2-carboxylate + NADPH + H(+)</text>
        <dbReference type="Rhea" id="RHEA:20317"/>
        <dbReference type="ChEBI" id="CHEBI:15378"/>
        <dbReference type="ChEBI" id="CHEBI:39785"/>
        <dbReference type="ChEBI" id="CHEBI:57783"/>
        <dbReference type="ChEBI" id="CHEBI:58349"/>
        <dbReference type="ChEBI" id="CHEBI:60039"/>
        <dbReference type="EC" id="1.5.1.1"/>
    </reaction>
    <physiologicalReaction direction="right-to-left" evidence="7">
        <dbReference type="Rhea" id="RHEA:20319"/>
    </physiologicalReaction>
</comment>
<dbReference type="Proteomes" id="UP001152798">
    <property type="component" value="Chromosome 4"/>
</dbReference>
<dbReference type="GO" id="GO:0005737">
    <property type="term" value="C:cytoplasm"/>
    <property type="evidence" value="ECO:0007669"/>
    <property type="project" value="TreeGrafter"/>
</dbReference>
<comment type="catalytic activity">
    <reaction evidence="12">
        <text>(3R)-1,4-thiomorpholine-3-carboxylate + NADP(+) = 3,4-dehydrothiomorpholine-3-carboxylate + NADPH + 2 H(+)</text>
        <dbReference type="Rhea" id="RHEA:12500"/>
        <dbReference type="ChEBI" id="CHEBI:15378"/>
        <dbReference type="ChEBI" id="CHEBI:57783"/>
        <dbReference type="ChEBI" id="CHEBI:58349"/>
        <dbReference type="ChEBI" id="CHEBI:58517"/>
        <dbReference type="ChEBI" id="CHEBI:176873"/>
        <dbReference type="EC" id="1.5.1.25"/>
    </reaction>
    <physiologicalReaction direction="right-to-left" evidence="12">
        <dbReference type="Rhea" id="RHEA:12502"/>
    </physiologicalReaction>
</comment>
<dbReference type="GO" id="GO:0047127">
    <property type="term" value="F:thiomorpholine-carboxylate dehydrogenase activity"/>
    <property type="evidence" value="ECO:0007669"/>
    <property type="project" value="UniProtKB-EC"/>
</dbReference>
<evidence type="ECO:0000256" key="17">
    <source>
        <dbReference type="ARBA" id="ARBA00093650"/>
    </source>
</evidence>
<evidence type="ECO:0000256" key="1">
    <source>
        <dbReference type="ARBA" id="ARBA00008903"/>
    </source>
</evidence>
<evidence type="ECO:0000313" key="19">
    <source>
        <dbReference type="Proteomes" id="UP001152798"/>
    </source>
</evidence>
<dbReference type="InterPro" id="IPR003462">
    <property type="entry name" value="ODC_Mu_crystall"/>
</dbReference>
<evidence type="ECO:0000256" key="2">
    <source>
        <dbReference type="ARBA" id="ARBA00012883"/>
    </source>
</evidence>
<dbReference type="Gene3D" id="3.30.1780.10">
    <property type="entry name" value="ornithine cyclodeaminase, domain 1"/>
    <property type="match status" value="1"/>
</dbReference>
<name>A0A9P0MLE1_NEZVI</name>
<sequence>MSFVKLISDDFVKNCLEWKTLVPVIEKSLVDISIKNKSTIQPARLFMDIPDKQGLFLAMPSYSENDHALACKLVTSFPQNKSIGIPSVLANILLFDPITGKIKAIVEANRITAWRTAAASAVATKCMHKGSKDILAILGAGTQAESHALALKEMFDFKEVRIWNRTRERAKILASKLPFECTLFESNEECVKDADVICTATYAKEPILQDTWVKEGAHINAIGAGQNHHSELSEALYRKSYLVVDHMESAEKELAGLTQMGIDIKGEIGNYLNSSKTVPEDVTCTIFHNLGIAIEDLVTANFIYNKFTKGQK</sequence>
<dbReference type="PIRSF" id="PIRSF001439">
    <property type="entry name" value="CryM"/>
    <property type="match status" value="1"/>
</dbReference>
<dbReference type="GO" id="GO:0050241">
    <property type="term" value="F:pyrroline-2-carboxylate reductase activity"/>
    <property type="evidence" value="ECO:0007669"/>
    <property type="project" value="UniProtKB-EC"/>
</dbReference>
<dbReference type="PANTHER" id="PTHR13812">
    <property type="entry name" value="KETIMINE REDUCTASE MU-CRYSTALLIN"/>
    <property type="match status" value="1"/>
</dbReference>
<keyword evidence="19" id="KW-1185">Reference proteome</keyword>
<comment type="similarity">
    <text evidence="1">Belongs to the ornithine cyclodeaminase/mu-crystallin family.</text>
</comment>
<evidence type="ECO:0000256" key="14">
    <source>
        <dbReference type="ARBA" id="ARBA00093273"/>
    </source>
</evidence>
<dbReference type="Pfam" id="PF02423">
    <property type="entry name" value="OCD_Mu_crystall"/>
    <property type="match status" value="1"/>
</dbReference>
<evidence type="ECO:0000256" key="12">
    <source>
        <dbReference type="ARBA" id="ARBA00093263"/>
    </source>
</evidence>
<dbReference type="AlphaFoldDB" id="A0A9P0MLE1"/>
<dbReference type="InterPro" id="IPR036291">
    <property type="entry name" value="NAD(P)-bd_dom_sf"/>
</dbReference>
<comment type="catalytic activity">
    <reaction evidence="6">
        <text>Delta(2)-thiazoline-2-carboxylate + NADPH + 2 H(+) = L-thiazolidine-2-carboxylate + NADP(+)</text>
        <dbReference type="Rhea" id="RHEA:68072"/>
        <dbReference type="ChEBI" id="CHEBI:15378"/>
        <dbReference type="ChEBI" id="CHEBI:57783"/>
        <dbReference type="ChEBI" id="CHEBI:58349"/>
        <dbReference type="ChEBI" id="CHEBI:176895"/>
        <dbReference type="ChEBI" id="CHEBI:176896"/>
    </reaction>
    <physiologicalReaction direction="left-to-right" evidence="6">
        <dbReference type="Rhea" id="RHEA:68073"/>
    </physiologicalReaction>
</comment>
<evidence type="ECO:0000256" key="3">
    <source>
        <dbReference type="ARBA" id="ARBA00015173"/>
    </source>
</evidence>
<evidence type="ECO:0000256" key="7">
    <source>
        <dbReference type="ARBA" id="ARBA00093203"/>
    </source>
</evidence>
<evidence type="ECO:0000256" key="5">
    <source>
        <dbReference type="ARBA" id="ARBA00093190"/>
    </source>
</evidence>
<comment type="catalytic activity">
    <reaction evidence="5">
        <text>L-pipecolate + NAD(+) = Delta(1)-piperideine-2-carboxylate + NADH + H(+)</text>
        <dbReference type="Rhea" id="RHEA:30807"/>
        <dbReference type="ChEBI" id="CHEBI:15378"/>
        <dbReference type="ChEBI" id="CHEBI:57540"/>
        <dbReference type="ChEBI" id="CHEBI:57945"/>
        <dbReference type="ChEBI" id="CHEBI:61185"/>
        <dbReference type="ChEBI" id="CHEBI:77631"/>
        <dbReference type="EC" id="1.5.1.1"/>
    </reaction>
    <physiologicalReaction direction="right-to-left" evidence="5">
        <dbReference type="Rhea" id="RHEA:30809"/>
    </physiologicalReaction>
</comment>
<evidence type="ECO:0000256" key="6">
    <source>
        <dbReference type="ARBA" id="ARBA00093197"/>
    </source>
</evidence>
<organism evidence="18 19">
    <name type="scientific">Nezara viridula</name>
    <name type="common">Southern green stink bug</name>
    <name type="synonym">Cimex viridulus</name>
    <dbReference type="NCBI Taxonomy" id="85310"/>
    <lineage>
        <taxon>Eukaryota</taxon>
        <taxon>Metazoa</taxon>
        <taxon>Ecdysozoa</taxon>
        <taxon>Arthropoda</taxon>
        <taxon>Hexapoda</taxon>
        <taxon>Insecta</taxon>
        <taxon>Pterygota</taxon>
        <taxon>Neoptera</taxon>
        <taxon>Paraneoptera</taxon>
        <taxon>Hemiptera</taxon>
        <taxon>Heteroptera</taxon>
        <taxon>Panheteroptera</taxon>
        <taxon>Pentatomomorpha</taxon>
        <taxon>Pentatomoidea</taxon>
        <taxon>Pentatomidae</taxon>
        <taxon>Pentatominae</taxon>
        <taxon>Nezara</taxon>
    </lineage>
</organism>
<accession>A0A9P0MLE1</accession>
<reference evidence="18" key="1">
    <citation type="submission" date="2022-01" db="EMBL/GenBank/DDBJ databases">
        <authorList>
            <person name="King R."/>
        </authorList>
    </citation>
    <scope>NUCLEOTIDE SEQUENCE</scope>
</reference>
<evidence type="ECO:0000256" key="15">
    <source>
        <dbReference type="ARBA" id="ARBA00093567"/>
    </source>
</evidence>
<proteinExistence type="inferred from homology"/>
<evidence type="ECO:0000256" key="9">
    <source>
        <dbReference type="ARBA" id="ARBA00093227"/>
    </source>
</evidence>
<evidence type="ECO:0000256" key="11">
    <source>
        <dbReference type="ARBA" id="ARBA00093250"/>
    </source>
</evidence>
<dbReference type="EMBL" id="OV725080">
    <property type="protein sequence ID" value="CAH1400283.1"/>
    <property type="molecule type" value="Genomic_DNA"/>
</dbReference>
<comment type="catalytic activity">
    <reaction evidence="13">
        <text>L-proline + NAD(+) = 1-pyrroline-2-carboxylate + NADH + H(+)</text>
        <dbReference type="Rhea" id="RHEA:20321"/>
        <dbReference type="ChEBI" id="CHEBI:15378"/>
        <dbReference type="ChEBI" id="CHEBI:39785"/>
        <dbReference type="ChEBI" id="CHEBI:57540"/>
        <dbReference type="ChEBI" id="CHEBI:57945"/>
        <dbReference type="ChEBI" id="CHEBI:60039"/>
        <dbReference type="EC" id="1.5.1.1"/>
    </reaction>
    <physiologicalReaction direction="right-to-left" evidence="13">
        <dbReference type="Rhea" id="RHEA:20323"/>
    </physiologicalReaction>
</comment>
<dbReference type="OrthoDB" id="41492at2759"/>
<dbReference type="GO" id="GO:0042562">
    <property type="term" value="F:hormone binding"/>
    <property type="evidence" value="ECO:0007669"/>
    <property type="project" value="TreeGrafter"/>
</dbReference>
<evidence type="ECO:0000256" key="8">
    <source>
        <dbReference type="ARBA" id="ARBA00093226"/>
    </source>
</evidence>
<dbReference type="EC" id="1.5.1.25" evidence="2"/>
<evidence type="ECO:0000256" key="13">
    <source>
        <dbReference type="ARBA" id="ARBA00093264"/>
    </source>
</evidence>
<dbReference type="EC" id="1.5.1.1" evidence="16"/>